<evidence type="ECO:0000256" key="5">
    <source>
        <dbReference type="SAM" id="Phobius"/>
    </source>
</evidence>
<sequence length="185" mass="20541">MIFDNFTVVSLIKTESFRFPLRYSKEALVEIMGDASSHKLINIILRAIELLFSIIAFAVVAEYDGTSKINYMIFTGVTSMVICLVFLVLYFANLGDSPTIVLIELVINVIWWVFWLAAAAVMSSLVNDGQRPTWWSDGRINASCAFSWLTWFAWTASTVMSFLATKNRSGPSGGSTPSGPQTNMV</sequence>
<feature type="transmembrane region" description="Helical" evidence="5">
    <location>
        <begin position="99"/>
        <end position="125"/>
    </location>
</feature>
<name>A0A7S1CU14_9CHLO</name>
<proteinExistence type="predicted"/>
<dbReference type="AlphaFoldDB" id="A0A7S1CU14"/>
<dbReference type="GO" id="GO:0016020">
    <property type="term" value="C:membrane"/>
    <property type="evidence" value="ECO:0007669"/>
    <property type="project" value="UniProtKB-SubCell"/>
</dbReference>
<keyword evidence="2 5" id="KW-0812">Transmembrane</keyword>
<dbReference type="PROSITE" id="PS51225">
    <property type="entry name" value="MARVEL"/>
    <property type="match status" value="1"/>
</dbReference>
<evidence type="ECO:0000256" key="3">
    <source>
        <dbReference type="ARBA" id="ARBA00022989"/>
    </source>
</evidence>
<feature type="transmembrane region" description="Helical" evidence="5">
    <location>
        <begin position="43"/>
        <end position="63"/>
    </location>
</feature>
<feature type="transmembrane region" description="Helical" evidence="5">
    <location>
        <begin position="145"/>
        <end position="164"/>
    </location>
</feature>
<dbReference type="Pfam" id="PF01284">
    <property type="entry name" value="MARVEL"/>
    <property type="match status" value="1"/>
</dbReference>
<evidence type="ECO:0000313" key="7">
    <source>
        <dbReference type="EMBL" id="CAD8928461.1"/>
    </source>
</evidence>
<accession>A0A7S1CU14</accession>
<organism evidence="7">
    <name type="scientific">Picochlorum oklahomense</name>
    <dbReference type="NCBI Taxonomy" id="249345"/>
    <lineage>
        <taxon>Eukaryota</taxon>
        <taxon>Viridiplantae</taxon>
        <taxon>Chlorophyta</taxon>
        <taxon>core chlorophytes</taxon>
        <taxon>Trebouxiophyceae</taxon>
        <taxon>Trebouxiophyceae incertae sedis</taxon>
        <taxon>Picochlorum</taxon>
    </lineage>
</organism>
<dbReference type="InterPro" id="IPR008253">
    <property type="entry name" value="Marvel"/>
</dbReference>
<feature type="domain" description="MARVEL" evidence="6">
    <location>
        <begin position="37"/>
        <end position="166"/>
    </location>
</feature>
<keyword evidence="3 5" id="KW-1133">Transmembrane helix</keyword>
<keyword evidence="4 5" id="KW-0472">Membrane</keyword>
<reference evidence="7" key="1">
    <citation type="submission" date="2021-01" db="EMBL/GenBank/DDBJ databases">
        <authorList>
            <person name="Corre E."/>
            <person name="Pelletier E."/>
            <person name="Niang G."/>
            <person name="Scheremetjew M."/>
            <person name="Finn R."/>
            <person name="Kale V."/>
            <person name="Holt S."/>
            <person name="Cochrane G."/>
            <person name="Meng A."/>
            <person name="Brown T."/>
            <person name="Cohen L."/>
        </authorList>
    </citation>
    <scope>NUCLEOTIDE SEQUENCE</scope>
    <source>
        <strain evidence="7">CCMP2329</strain>
    </source>
</reference>
<evidence type="ECO:0000256" key="4">
    <source>
        <dbReference type="ARBA" id="ARBA00023136"/>
    </source>
</evidence>
<gene>
    <name evidence="7" type="ORF">POKL1161_LOCUS814</name>
</gene>
<feature type="transmembrane region" description="Helical" evidence="5">
    <location>
        <begin position="69"/>
        <end position="92"/>
    </location>
</feature>
<comment type="subcellular location">
    <subcellularLocation>
        <location evidence="1">Membrane</location>
        <topology evidence="1">Multi-pass membrane protein</topology>
    </subcellularLocation>
</comment>
<evidence type="ECO:0000259" key="6">
    <source>
        <dbReference type="PROSITE" id="PS51225"/>
    </source>
</evidence>
<evidence type="ECO:0000256" key="2">
    <source>
        <dbReference type="ARBA" id="ARBA00022692"/>
    </source>
</evidence>
<dbReference type="EMBL" id="HBFV01001180">
    <property type="protein sequence ID" value="CAD8928461.1"/>
    <property type="molecule type" value="Transcribed_RNA"/>
</dbReference>
<evidence type="ECO:0000256" key="1">
    <source>
        <dbReference type="ARBA" id="ARBA00004141"/>
    </source>
</evidence>
<protein>
    <recommendedName>
        <fullName evidence="6">MARVEL domain-containing protein</fullName>
    </recommendedName>
</protein>